<dbReference type="GO" id="GO:0045296">
    <property type="term" value="F:cadherin binding"/>
    <property type="evidence" value="ECO:0007669"/>
    <property type="project" value="TreeGrafter"/>
</dbReference>
<dbReference type="SMART" id="SM01055">
    <property type="entry name" value="Cadherin_pro"/>
    <property type="match status" value="1"/>
</dbReference>
<dbReference type="CDD" id="cd11304">
    <property type="entry name" value="Cadherin_repeat"/>
    <property type="match status" value="3"/>
</dbReference>
<keyword evidence="16 24" id="KW-1133">Transmembrane helix</keyword>
<reference evidence="27 28" key="1">
    <citation type="journal article" date="2019" name="Mol. Ecol. Resour.">
        <title>Chromosome-level genome assembly of Triplophysa tibetana, a fish adapted to the harsh high-altitude environment of the Tibetan Plateau.</title>
        <authorList>
            <person name="Yang X."/>
            <person name="Liu H."/>
            <person name="Ma Z."/>
            <person name="Zou Y."/>
            <person name="Zou M."/>
            <person name="Mao Y."/>
            <person name="Li X."/>
            <person name="Wang H."/>
            <person name="Chen T."/>
            <person name="Wang W."/>
            <person name="Yang R."/>
        </authorList>
    </citation>
    <scope>NUCLEOTIDE SEQUENCE [LARGE SCALE GENOMIC DNA]</scope>
    <source>
        <strain evidence="27">TTIB1903HZAU</strain>
        <tissue evidence="27">Muscle</tissue>
    </source>
</reference>
<dbReference type="GO" id="GO:0030010">
    <property type="term" value="P:establishment of cell polarity"/>
    <property type="evidence" value="ECO:0007669"/>
    <property type="project" value="UniProtKB-ARBA"/>
</dbReference>
<dbReference type="FunFam" id="2.60.40.60:FF:000022">
    <property type="entry name" value="Cadherin 2"/>
    <property type="match status" value="1"/>
</dbReference>
<dbReference type="GO" id="GO:0005509">
    <property type="term" value="F:calcium ion binding"/>
    <property type="evidence" value="ECO:0007669"/>
    <property type="project" value="UniProtKB-UniRule"/>
</dbReference>
<dbReference type="InterPro" id="IPR039808">
    <property type="entry name" value="Cadherin"/>
</dbReference>
<keyword evidence="12" id="KW-0967">Endosome</keyword>
<dbReference type="SMART" id="SM00112">
    <property type="entry name" value="CA"/>
    <property type="match status" value="4"/>
</dbReference>
<evidence type="ECO:0000256" key="1">
    <source>
        <dbReference type="ARBA" id="ARBA00004177"/>
    </source>
</evidence>
<dbReference type="PRINTS" id="PR00205">
    <property type="entry name" value="CADHERIN"/>
</dbReference>
<dbReference type="FunFam" id="4.10.900.10:FF:000001">
    <property type="entry name" value="Cadherin 2"/>
    <property type="match status" value="1"/>
</dbReference>
<feature type="transmembrane region" description="Helical" evidence="24">
    <location>
        <begin position="709"/>
        <end position="734"/>
    </location>
</feature>
<dbReference type="SUPFAM" id="SSF49313">
    <property type="entry name" value="Cadherin-like"/>
    <property type="match status" value="6"/>
</dbReference>
<accession>A0A5A9PT26</accession>
<dbReference type="InterPro" id="IPR002126">
    <property type="entry name" value="Cadherin-like_dom"/>
</dbReference>
<dbReference type="Pfam" id="PF01049">
    <property type="entry name" value="CADH_Y-type_LIR"/>
    <property type="match status" value="1"/>
</dbReference>
<dbReference type="FunFam" id="2.60.40.60:FF:000011">
    <property type="entry name" value="Cadherin 1"/>
    <property type="match status" value="1"/>
</dbReference>
<dbReference type="GO" id="GO:0008013">
    <property type="term" value="F:beta-catenin binding"/>
    <property type="evidence" value="ECO:0007669"/>
    <property type="project" value="TreeGrafter"/>
</dbReference>
<dbReference type="PROSITE" id="PS50268">
    <property type="entry name" value="CADHERIN_2"/>
    <property type="match status" value="4"/>
</dbReference>
<keyword evidence="10 25" id="KW-0732">Signal</keyword>
<organism evidence="27 28">
    <name type="scientific">Triplophysa tibetana</name>
    <dbReference type="NCBI Taxonomy" id="1572043"/>
    <lineage>
        <taxon>Eukaryota</taxon>
        <taxon>Metazoa</taxon>
        <taxon>Chordata</taxon>
        <taxon>Craniata</taxon>
        <taxon>Vertebrata</taxon>
        <taxon>Euteleostomi</taxon>
        <taxon>Actinopterygii</taxon>
        <taxon>Neopterygii</taxon>
        <taxon>Teleostei</taxon>
        <taxon>Ostariophysi</taxon>
        <taxon>Cypriniformes</taxon>
        <taxon>Nemacheilidae</taxon>
        <taxon>Triplophysa</taxon>
    </lineage>
</organism>
<evidence type="ECO:0000313" key="28">
    <source>
        <dbReference type="Proteomes" id="UP000324632"/>
    </source>
</evidence>
<evidence type="ECO:0000256" key="7">
    <source>
        <dbReference type="ARBA" id="ARBA00022490"/>
    </source>
</evidence>
<evidence type="ECO:0000256" key="5">
    <source>
        <dbReference type="ARBA" id="ARBA00004601"/>
    </source>
</evidence>
<feature type="signal peptide" evidence="25">
    <location>
        <begin position="1"/>
        <end position="24"/>
    </location>
</feature>
<evidence type="ECO:0000256" key="19">
    <source>
        <dbReference type="ARBA" id="ARBA00023180"/>
    </source>
</evidence>
<comment type="function">
    <text evidence="23">Cadherins are calcium-dependent cell adhesion proteins.</text>
</comment>
<evidence type="ECO:0000256" key="3">
    <source>
        <dbReference type="ARBA" id="ARBA00004496"/>
    </source>
</evidence>
<dbReference type="GO" id="GO:0005768">
    <property type="term" value="C:endosome"/>
    <property type="evidence" value="ECO:0007669"/>
    <property type="project" value="UniProtKB-SubCell"/>
</dbReference>
<evidence type="ECO:0000256" key="10">
    <source>
        <dbReference type="ARBA" id="ARBA00022729"/>
    </source>
</evidence>
<comment type="caution">
    <text evidence="27">The sequence shown here is derived from an EMBL/GenBank/DDBJ whole genome shotgun (WGS) entry which is preliminary data.</text>
</comment>
<evidence type="ECO:0000256" key="18">
    <source>
        <dbReference type="ARBA" id="ARBA00023136"/>
    </source>
</evidence>
<gene>
    <name evidence="27" type="ORF">E1301_Tti023272</name>
</gene>
<evidence type="ECO:0000256" key="24">
    <source>
        <dbReference type="SAM" id="Phobius"/>
    </source>
</evidence>
<dbReference type="GO" id="GO:0034332">
    <property type="term" value="P:adherens junction organization"/>
    <property type="evidence" value="ECO:0007669"/>
    <property type="project" value="UniProtKB-ARBA"/>
</dbReference>
<keyword evidence="28" id="KW-1185">Reference proteome</keyword>
<dbReference type="GO" id="GO:0007498">
    <property type="term" value="P:mesoderm development"/>
    <property type="evidence" value="ECO:0007669"/>
    <property type="project" value="UniProtKB-ARBA"/>
</dbReference>
<dbReference type="AlphaFoldDB" id="A0A5A9PT26"/>
<feature type="domain" description="Cadherin" evidence="26">
    <location>
        <begin position="504"/>
        <end position="602"/>
    </location>
</feature>
<dbReference type="FunFam" id="2.60.40.60:FF:000095">
    <property type="entry name" value="Cadherin 13"/>
    <property type="match status" value="1"/>
</dbReference>
<proteinExistence type="predicted"/>
<evidence type="ECO:0000256" key="17">
    <source>
        <dbReference type="ARBA" id="ARBA00023034"/>
    </source>
</evidence>
<dbReference type="GO" id="GO:0001841">
    <property type="term" value="P:neural tube formation"/>
    <property type="evidence" value="ECO:0007669"/>
    <property type="project" value="UniProtKB-ARBA"/>
</dbReference>
<evidence type="ECO:0000256" key="9">
    <source>
        <dbReference type="ARBA" id="ARBA00022723"/>
    </source>
</evidence>
<dbReference type="Pfam" id="PF08758">
    <property type="entry name" value="Cadherin_pro"/>
    <property type="match status" value="1"/>
</dbReference>
<dbReference type="GO" id="GO:0016339">
    <property type="term" value="P:calcium-dependent cell-cell adhesion via plasma membrane cell adhesion molecules"/>
    <property type="evidence" value="ECO:0007669"/>
    <property type="project" value="TreeGrafter"/>
</dbReference>
<evidence type="ECO:0000259" key="26">
    <source>
        <dbReference type="PROSITE" id="PS50268"/>
    </source>
</evidence>
<keyword evidence="14 22" id="KW-0130">Cell adhesion</keyword>
<feature type="domain" description="Cadherin" evidence="26">
    <location>
        <begin position="270"/>
        <end position="381"/>
    </location>
</feature>
<evidence type="ECO:0000256" key="20">
    <source>
        <dbReference type="ARBA" id="ARBA00023893"/>
    </source>
</evidence>
<evidence type="ECO:0000256" key="21">
    <source>
        <dbReference type="PROSITE-ProRule" id="PRU00043"/>
    </source>
</evidence>
<dbReference type="Pfam" id="PF00028">
    <property type="entry name" value="Cadherin"/>
    <property type="match status" value="4"/>
</dbReference>
<dbReference type="InterPro" id="IPR015919">
    <property type="entry name" value="Cadherin-like_sf"/>
</dbReference>
<keyword evidence="19" id="KW-0325">Glycoprotein</keyword>
<name>A0A5A9PT26_9TELE</name>
<dbReference type="GO" id="GO:0016342">
    <property type="term" value="C:catenin complex"/>
    <property type="evidence" value="ECO:0007669"/>
    <property type="project" value="TreeGrafter"/>
</dbReference>
<dbReference type="GO" id="GO:0042074">
    <property type="term" value="P:cell migration involved in gastrulation"/>
    <property type="evidence" value="ECO:0007669"/>
    <property type="project" value="UniProtKB-ARBA"/>
</dbReference>
<dbReference type="GO" id="GO:0005794">
    <property type="term" value="C:Golgi apparatus"/>
    <property type="evidence" value="ECO:0007669"/>
    <property type="project" value="UniProtKB-SubCell"/>
</dbReference>
<dbReference type="FunFam" id="2.60.40.60:FF:000191">
    <property type="entry name" value="Cadherin 1"/>
    <property type="match status" value="1"/>
</dbReference>
<dbReference type="Gene3D" id="2.60.40.60">
    <property type="entry name" value="Cadherins"/>
    <property type="match status" value="6"/>
</dbReference>
<keyword evidence="8 22" id="KW-0812">Transmembrane</keyword>
<dbReference type="GO" id="GO:0007156">
    <property type="term" value="P:homophilic cell adhesion via plasma membrane adhesion molecules"/>
    <property type="evidence" value="ECO:0007669"/>
    <property type="project" value="InterPro"/>
</dbReference>
<feature type="domain" description="Cadherin" evidence="26">
    <location>
        <begin position="382"/>
        <end position="493"/>
    </location>
</feature>
<keyword evidence="13 21" id="KW-0106">Calcium</keyword>
<evidence type="ECO:0000256" key="23">
    <source>
        <dbReference type="RuleBase" id="RU004357"/>
    </source>
</evidence>
<dbReference type="GO" id="GO:0007043">
    <property type="term" value="P:cell-cell junction assembly"/>
    <property type="evidence" value="ECO:0007669"/>
    <property type="project" value="TreeGrafter"/>
</dbReference>
<dbReference type="FunFam" id="2.60.40.60:FF:000031">
    <property type="entry name" value="Cadherin 3"/>
    <property type="match status" value="1"/>
</dbReference>
<keyword evidence="6" id="KW-1003">Cell membrane</keyword>
<dbReference type="InterPro" id="IPR000233">
    <property type="entry name" value="Cadherin_Y-type_LIR"/>
</dbReference>
<keyword evidence="7" id="KW-0963">Cytoplasm</keyword>
<dbReference type="GO" id="GO:0055113">
    <property type="term" value="P:epiboly involved in gastrulation with mouth forming second"/>
    <property type="evidence" value="ECO:0007669"/>
    <property type="project" value="UniProtKB-ARBA"/>
</dbReference>
<dbReference type="GO" id="GO:0060027">
    <property type="term" value="P:convergent extension involved in gastrulation"/>
    <property type="evidence" value="ECO:0007669"/>
    <property type="project" value="UniProtKB-ARBA"/>
</dbReference>
<evidence type="ECO:0000256" key="2">
    <source>
        <dbReference type="ARBA" id="ARBA00004251"/>
    </source>
</evidence>
<dbReference type="InterPro" id="IPR027397">
    <property type="entry name" value="Catenin-bd_sf"/>
</dbReference>
<keyword evidence="9" id="KW-0479">Metal-binding</keyword>
<dbReference type="PANTHER" id="PTHR24027">
    <property type="entry name" value="CADHERIN-23"/>
    <property type="match status" value="1"/>
</dbReference>
<evidence type="ECO:0000256" key="4">
    <source>
        <dbReference type="ARBA" id="ARBA00004536"/>
    </source>
</evidence>
<keyword evidence="11" id="KW-0677">Repeat</keyword>
<protein>
    <recommendedName>
        <fullName evidence="20">Cadherin-1</fullName>
    </recommendedName>
</protein>
<dbReference type="PROSITE" id="PS00232">
    <property type="entry name" value="CADHERIN_1"/>
    <property type="match status" value="2"/>
</dbReference>
<dbReference type="InterPro" id="IPR014868">
    <property type="entry name" value="Cadherin_pro_dom"/>
</dbReference>
<feature type="chain" id="PRO_5022871180" description="Cadherin-1" evidence="25">
    <location>
        <begin position="25"/>
        <end position="885"/>
    </location>
</feature>
<evidence type="ECO:0000256" key="13">
    <source>
        <dbReference type="ARBA" id="ARBA00022837"/>
    </source>
</evidence>
<dbReference type="FunFam" id="2.60.40.60:FF:000019">
    <property type="entry name" value="Cadherin 2"/>
    <property type="match status" value="1"/>
</dbReference>
<evidence type="ECO:0000256" key="8">
    <source>
        <dbReference type="ARBA" id="ARBA00022692"/>
    </source>
</evidence>
<evidence type="ECO:0000256" key="14">
    <source>
        <dbReference type="ARBA" id="ARBA00022889"/>
    </source>
</evidence>
<dbReference type="GO" id="GO:0000902">
    <property type="term" value="P:cell morphogenesis"/>
    <property type="evidence" value="ECO:0007669"/>
    <property type="project" value="TreeGrafter"/>
</dbReference>
<evidence type="ECO:0000256" key="16">
    <source>
        <dbReference type="ARBA" id="ARBA00022989"/>
    </source>
</evidence>
<dbReference type="PANTHER" id="PTHR24027:SF319">
    <property type="entry name" value="CADHERIN-1"/>
    <property type="match status" value="1"/>
</dbReference>
<evidence type="ECO:0000256" key="22">
    <source>
        <dbReference type="RuleBase" id="RU003318"/>
    </source>
</evidence>
<keyword evidence="17" id="KW-0333">Golgi apparatus</keyword>
<feature type="domain" description="Cadherin" evidence="26">
    <location>
        <begin position="182"/>
        <end position="269"/>
    </location>
</feature>
<dbReference type="InterPro" id="IPR020894">
    <property type="entry name" value="Cadherin_CS"/>
</dbReference>
<dbReference type="GO" id="GO:0001764">
    <property type="term" value="P:neuron migration"/>
    <property type="evidence" value="ECO:0007669"/>
    <property type="project" value="UniProtKB-ARBA"/>
</dbReference>
<dbReference type="Gene3D" id="4.10.900.10">
    <property type="entry name" value="TCF3-CBD (Catenin binding domain)"/>
    <property type="match status" value="1"/>
</dbReference>
<keyword evidence="15" id="KW-0965">Cell junction</keyword>
<dbReference type="Proteomes" id="UP000324632">
    <property type="component" value="Chromosome 3"/>
</dbReference>
<evidence type="ECO:0000256" key="15">
    <source>
        <dbReference type="ARBA" id="ARBA00022949"/>
    </source>
</evidence>
<dbReference type="GO" id="GO:0007398">
    <property type="term" value="P:ectoderm development"/>
    <property type="evidence" value="ECO:0007669"/>
    <property type="project" value="UniProtKB-ARBA"/>
</dbReference>
<evidence type="ECO:0000313" key="27">
    <source>
        <dbReference type="EMBL" id="KAA0723887.1"/>
    </source>
</evidence>
<sequence length="885" mass="98534">MEPVRIVRLGVIVFLCQVLSCGFAEESPCTPGFESELFVFQVHREHLHRGKRLGKVTFNTCDGRSRTLFQSADKRFDVNMEGTVSMKRQVTLHEGHKVFALHGWDSFGKKHTVFVRVERAHHHEDHHMDTVVNTTPQIESSDDDLMIVKFPRSSPGLKRAKRGWVIPPFNEPENSRGPWPKQLSQIKSDYAAETKMTYSITGEGADLPPVGLFRCDRLTGFISVTQPLDRERKASYHLIAHAIGEGSIREKPMDIIINVIDMNDNRPEFTQNPFNGQVPEASLKDYEFMTVTATDADDPNTDNGDVRYTIISQNPPLPKPNMFDINTITGGIRVIEEGLDREKHPTYTLIIQAADMQGNGLTTSGTAVITVTDCNDNAPQFEQTTYEASVPENQVGAEVVKLTVTDADDPGSPAWSTKYKIISGDRGGFFNVTTGPSQLEGIITTVKPLDYEKTKQFILSVIVENESPFVRTLPTSTATVTVNVEDVNEPPEFKPKENNIYKREDLAVNSELVTYTAVDPDTARSQKMTYRISSDPAGWFNIVTETGVITIKKQMDRESGLVIDGKYKALFLAVDNDDKAPATGTGTLIVHLEDVNDNRPSINEREIKICNSEARPAVLSITDKDEPPHAGPFRVDTQGETQKNWTARMNIQSNQIELMLKNTLEPGIYNVILRVFDRGELHQDNTIKAEVCDCKGEDFRCSERLAAGLPLSGVLGILGAIMALLVLLLLLLLFMRRKSGAKKELLLPEDEIRDNIYYYDEEGGGEDDQDYDLGVLHRGLDNRPVIMRNDEMPTFTSAPQYRPRPANPNEIGTFIDDNLKAADNDPTAPPYDSLLVFDYEGGGSDAGSLSSIHSSSSGSDQDYDCLNEWGPRFKKLADMYGGGED</sequence>
<evidence type="ECO:0000256" key="25">
    <source>
        <dbReference type="SAM" id="SignalP"/>
    </source>
</evidence>
<evidence type="ECO:0000256" key="12">
    <source>
        <dbReference type="ARBA" id="ARBA00022753"/>
    </source>
</evidence>
<evidence type="ECO:0000256" key="11">
    <source>
        <dbReference type="ARBA" id="ARBA00022737"/>
    </source>
</evidence>
<evidence type="ECO:0000256" key="6">
    <source>
        <dbReference type="ARBA" id="ARBA00022475"/>
    </source>
</evidence>
<dbReference type="GO" id="GO:0044331">
    <property type="term" value="P:cell-cell adhesion mediated by cadherin"/>
    <property type="evidence" value="ECO:0007669"/>
    <property type="project" value="TreeGrafter"/>
</dbReference>
<keyword evidence="18 24" id="KW-0472">Membrane</keyword>
<dbReference type="GO" id="GO:0005912">
    <property type="term" value="C:adherens junction"/>
    <property type="evidence" value="ECO:0007669"/>
    <property type="project" value="UniProtKB-SubCell"/>
</dbReference>
<dbReference type="EMBL" id="SOYY01000003">
    <property type="protein sequence ID" value="KAA0723887.1"/>
    <property type="molecule type" value="Genomic_DNA"/>
</dbReference>
<comment type="subcellular location">
    <subcellularLocation>
        <location evidence="4">Cell junction</location>
        <location evidence="4">Adherens junction</location>
    </subcellularLocation>
    <subcellularLocation>
        <location evidence="2 22">Cell membrane</location>
        <topology evidence="2 22">Single-pass type I membrane protein</topology>
    </subcellularLocation>
    <subcellularLocation>
        <location evidence="3">Cytoplasm</location>
    </subcellularLocation>
    <subcellularLocation>
        <location evidence="1">Endosome</location>
    </subcellularLocation>
    <subcellularLocation>
        <location evidence="5">Golgi apparatus</location>
        <location evidence="5">trans-Golgi network</location>
    </subcellularLocation>
</comment>